<evidence type="ECO:0000313" key="1">
    <source>
        <dbReference type="EMBL" id="RNA07822.1"/>
    </source>
</evidence>
<dbReference type="EMBL" id="REGN01006937">
    <property type="protein sequence ID" value="RNA07822.1"/>
    <property type="molecule type" value="Genomic_DNA"/>
</dbReference>
<keyword evidence="2" id="KW-1185">Reference proteome</keyword>
<evidence type="ECO:0000313" key="2">
    <source>
        <dbReference type="Proteomes" id="UP000276133"/>
    </source>
</evidence>
<sequence length="115" mass="12277">METLFIINDLFKNKTGANFSMQILHTFIIKNSIFAVGRIFAPLLDNGVIGGEGGGGRGSRVVVSIRIGAATRCTASQRINKLLDVLPSDDPAFIVTTLSLALLQDMAMAGDAPWL</sequence>
<organism evidence="1 2">
    <name type="scientific">Brachionus plicatilis</name>
    <name type="common">Marine rotifer</name>
    <name type="synonym">Brachionus muelleri</name>
    <dbReference type="NCBI Taxonomy" id="10195"/>
    <lineage>
        <taxon>Eukaryota</taxon>
        <taxon>Metazoa</taxon>
        <taxon>Spiralia</taxon>
        <taxon>Gnathifera</taxon>
        <taxon>Rotifera</taxon>
        <taxon>Eurotatoria</taxon>
        <taxon>Monogononta</taxon>
        <taxon>Pseudotrocha</taxon>
        <taxon>Ploima</taxon>
        <taxon>Brachionidae</taxon>
        <taxon>Brachionus</taxon>
    </lineage>
</organism>
<protein>
    <submittedName>
        <fullName evidence="1">Uncharacterized protein</fullName>
    </submittedName>
</protein>
<proteinExistence type="predicted"/>
<dbReference type="Proteomes" id="UP000276133">
    <property type="component" value="Unassembled WGS sequence"/>
</dbReference>
<dbReference type="AlphaFoldDB" id="A0A3M7Q9C7"/>
<name>A0A3M7Q9C7_BRAPC</name>
<reference evidence="1 2" key="1">
    <citation type="journal article" date="2018" name="Sci. Rep.">
        <title>Genomic signatures of local adaptation to the degree of environmental predictability in rotifers.</title>
        <authorList>
            <person name="Franch-Gras L."/>
            <person name="Hahn C."/>
            <person name="Garcia-Roger E.M."/>
            <person name="Carmona M.J."/>
            <person name="Serra M."/>
            <person name="Gomez A."/>
        </authorList>
    </citation>
    <scope>NUCLEOTIDE SEQUENCE [LARGE SCALE GENOMIC DNA]</scope>
    <source>
        <strain evidence="1">HYR1</strain>
    </source>
</reference>
<comment type="caution">
    <text evidence="1">The sequence shown here is derived from an EMBL/GenBank/DDBJ whole genome shotgun (WGS) entry which is preliminary data.</text>
</comment>
<accession>A0A3M7Q9C7</accession>
<gene>
    <name evidence="1" type="ORF">BpHYR1_044104</name>
</gene>